<evidence type="ECO:0008006" key="6">
    <source>
        <dbReference type="Google" id="ProtNLM"/>
    </source>
</evidence>
<organism evidence="4 5">
    <name type="scientific">Dactylellina haptotyla (strain CBS 200.50)</name>
    <name type="common">Nematode-trapping fungus</name>
    <name type="synonym">Monacrosporium haptotylum</name>
    <dbReference type="NCBI Taxonomy" id="1284197"/>
    <lineage>
        <taxon>Eukaryota</taxon>
        <taxon>Fungi</taxon>
        <taxon>Dikarya</taxon>
        <taxon>Ascomycota</taxon>
        <taxon>Pezizomycotina</taxon>
        <taxon>Orbiliomycetes</taxon>
        <taxon>Orbiliales</taxon>
        <taxon>Orbiliaceae</taxon>
        <taxon>Dactylellina</taxon>
    </lineage>
</organism>
<keyword evidence="5" id="KW-1185">Reference proteome</keyword>
<feature type="compositionally biased region" description="Basic residues" evidence="1">
    <location>
        <begin position="96"/>
        <end position="106"/>
    </location>
</feature>
<evidence type="ECO:0000256" key="2">
    <source>
        <dbReference type="SAM" id="Phobius"/>
    </source>
</evidence>
<reference evidence="5" key="2">
    <citation type="submission" date="2013-04" db="EMBL/GenBank/DDBJ databases">
        <title>Genomic mechanisms accounting for the adaptation to parasitism in nematode-trapping fungi.</title>
        <authorList>
            <person name="Ahren D.G."/>
        </authorList>
    </citation>
    <scope>NUCLEOTIDE SEQUENCE [LARGE SCALE GENOMIC DNA]</scope>
    <source>
        <strain evidence="5">CBS 200.50</strain>
    </source>
</reference>
<feature type="transmembrane region" description="Helical" evidence="2">
    <location>
        <begin position="53"/>
        <end position="74"/>
    </location>
</feature>
<keyword evidence="3" id="KW-0732">Signal</keyword>
<proteinExistence type="predicted"/>
<dbReference type="HOGENOM" id="CLU_1610695_0_0_1"/>
<feature type="chain" id="PRO_5012745713" description="Mid2 domain-containing protein" evidence="3">
    <location>
        <begin position="16"/>
        <end position="165"/>
    </location>
</feature>
<evidence type="ECO:0000313" key="4">
    <source>
        <dbReference type="EMBL" id="EPS40918.1"/>
    </source>
</evidence>
<evidence type="ECO:0000256" key="1">
    <source>
        <dbReference type="SAM" id="MobiDB-lite"/>
    </source>
</evidence>
<sequence length="165" mass="18769">MGLIITAALAGATAAAVATAPIENRPTDIPESEKIHPGTFDALNTRPKITNCIIITVCALVVGGFAVICLWKCIKQRCRRRPRRTQDEAEVEPFSRHRRRHSRRRRFGEPPPPYSYSYMPPVVNRRGLGRERVPTIDGVELRQYARDSRLPKVPAPVYRNQDYHQ</sequence>
<protein>
    <recommendedName>
        <fullName evidence="6">Mid2 domain-containing protein</fullName>
    </recommendedName>
</protein>
<comment type="caution">
    <text evidence="4">The sequence shown here is derived from an EMBL/GenBank/DDBJ whole genome shotgun (WGS) entry which is preliminary data.</text>
</comment>
<evidence type="ECO:0000313" key="5">
    <source>
        <dbReference type="Proteomes" id="UP000015100"/>
    </source>
</evidence>
<name>S8BN92_DACHA</name>
<dbReference type="EMBL" id="AQGS01000269">
    <property type="protein sequence ID" value="EPS40918.1"/>
    <property type="molecule type" value="Genomic_DNA"/>
</dbReference>
<feature type="signal peptide" evidence="3">
    <location>
        <begin position="1"/>
        <end position="15"/>
    </location>
</feature>
<keyword evidence="2" id="KW-1133">Transmembrane helix</keyword>
<dbReference type="AlphaFoldDB" id="S8BN92"/>
<keyword evidence="2" id="KW-0812">Transmembrane</keyword>
<accession>S8BN92</accession>
<gene>
    <name evidence="4" type="ORF">H072_5206</name>
</gene>
<dbReference type="Proteomes" id="UP000015100">
    <property type="component" value="Unassembled WGS sequence"/>
</dbReference>
<evidence type="ECO:0000256" key="3">
    <source>
        <dbReference type="SAM" id="SignalP"/>
    </source>
</evidence>
<dbReference type="OMA" id="VTRCIVI"/>
<reference evidence="4 5" key="1">
    <citation type="journal article" date="2013" name="PLoS Genet.">
        <title>Genomic mechanisms accounting for the adaptation to parasitism in nematode-trapping fungi.</title>
        <authorList>
            <person name="Meerupati T."/>
            <person name="Andersson K.M."/>
            <person name="Friman E."/>
            <person name="Kumar D."/>
            <person name="Tunlid A."/>
            <person name="Ahren D."/>
        </authorList>
    </citation>
    <scope>NUCLEOTIDE SEQUENCE [LARGE SCALE GENOMIC DNA]</scope>
    <source>
        <strain evidence="4 5">CBS 200.50</strain>
    </source>
</reference>
<feature type="region of interest" description="Disordered" evidence="1">
    <location>
        <begin position="82"/>
        <end position="121"/>
    </location>
</feature>
<keyword evidence="2" id="KW-0472">Membrane</keyword>